<dbReference type="STRING" id="453304.ATC03_11770"/>
<protein>
    <recommendedName>
        <fullName evidence="3">Phosphonomutase</fullName>
    </recommendedName>
</protein>
<dbReference type="PANTHER" id="PTHR42905:SF16">
    <property type="entry name" value="CARBOXYPHOSPHONOENOLPYRUVATE PHOSPHONOMUTASE-LIKE PROTEIN (AFU_ORTHOLOGUE AFUA_5G07230)"/>
    <property type="match status" value="1"/>
</dbReference>
<dbReference type="RefSeq" id="WP_067877223.1">
    <property type="nucleotide sequence ID" value="NZ_CP013979.1"/>
</dbReference>
<dbReference type="AlphaFoldDB" id="A0A191WGB6"/>
<gene>
    <name evidence="1" type="ORF">ATC03_11770</name>
</gene>
<accession>A0A191WGB6</accession>
<dbReference type="EMBL" id="CP013979">
    <property type="protein sequence ID" value="ANJ27296.1"/>
    <property type="molecule type" value="Genomic_DNA"/>
</dbReference>
<evidence type="ECO:0008006" key="3">
    <source>
        <dbReference type="Google" id="ProtNLM"/>
    </source>
</evidence>
<evidence type="ECO:0000313" key="1">
    <source>
        <dbReference type="EMBL" id="ANJ27296.1"/>
    </source>
</evidence>
<name>A0A191WGB6_9MICO</name>
<dbReference type="InterPro" id="IPR015813">
    <property type="entry name" value="Pyrv/PenolPyrv_kinase-like_dom"/>
</dbReference>
<dbReference type="InterPro" id="IPR040442">
    <property type="entry name" value="Pyrv_kinase-like_dom_sf"/>
</dbReference>
<dbReference type="Gene3D" id="3.20.20.60">
    <property type="entry name" value="Phosphoenolpyruvate-binding domains"/>
    <property type="match status" value="1"/>
</dbReference>
<proteinExistence type="predicted"/>
<dbReference type="CDD" id="cd00377">
    <property type="entry name" value="ICL_PEPM"/>
    <property type="match status" value="1"/>
</dbReference>
<evidence type="ECO:0000313" key="2">
    <source>
        <dbReference type="Proteomes" id="UP000078437"/>
    </source>
</evidence>
<dbReference type="Proteomes" id="UP000078437">
    <property type="component" value="Chromosome"/>
</dbReference>
<keyword evidence="2" id="KW-1185">Reference proteome</keyword>
<reference evidence="1 2" key="1">
    <citation type="journal article" date="2016" name="Int. J. Syst. Evol. Microbiol.">
        <title>Agromyces aureus sp. nov., isolated from the rhizosphere of Salix caprea L. grown in a heavy-metal-contaminated soil.</title>
        <authorList>
            <person name="Corretto E."/>
            <person name="Antonielli L."/>
            <person name="Sessitsch A."/>
            <person name="Compant S."/>
            <person name="Gorfer M."/>
            <person name="Kuffner M."/>
            <person name="Brader G."/>
        </authorList>
    </citation>
    <scope>NUCLEOTIDE SEQUENCE [LARGE SCALE GENOMIC DNA]</scope>
    <source>
        <strain evidence="1 2">AR33</strain>
    </source>
</reference>
<organism evidence="1 2">
    <name type="scientific">Agromyces aureus</name>
    <dbReference type="NCBI Taxonomy" id="453304"/>
    <lineage>
        <taxon>Bacteria</taxon>
        <taxon>Bacillati</taxon>
        <taxon>Actinomycetota</taxon>
        <taxon>Actinomycetes</taxon>
        <taxon>Micrococcales</taxon>
        <taxon>Microbacteriaceae</taxon>
        <taxon>Agromyces</taxon>
    </lineage>
</organism>
<dbReference type="InterPro" id="IPR039556">
    <property type="entry name" value="ICL/PEPM"/>
</dbReference>
<reference evidence="2" key="2">
    <citation type="submission" date="2016-01" db="EMBL/GenBank/DDBJ databases">
        <title>Complete genome sequence of Agromyces aureus AR33T and comparison with related organisms.</title>
        <authorList>
            <person name="Corretto E."/>
            <person name="Antonielli L."/>
            <person name="Sessitsch A."/>
            <person name="Brader G."/>
        </authorList>
    </citation>
    <scope>NUCLEOTIDE SEQUENCE [LARGE SCALE GENOMIC DNA]</scope>
    <source>
        <strain evidence="2">AR33</strain>
    </source>
</reference>
<dbReference type="GO" id="GO:0003824">
    <property type="term" value="F:catalytic activity"/>
    <property type="evidence" value="ECO:0007669"/>
    <property type="project" value="InterPro"/>
</dbReference>
<dbReference type="KEGG" id="agy:ATC03_11770"/>
<sequence length="270" mass="27563">MITPAEFADRHRPGAPLLLPNAWDAASARWLASRGHDAIGTTSLGVALANGLHDGMGETADETMRLAERLTGAGIGVSVDIESGFSDDPHEVGAYARRLGELRVLGVNLEDSTAAGELVDLDLAAAKVAAIAAAAPGLFLNARTDAFWIGDGGSAPEREAVAVARATRYLQAGASGIFVPGPMPIDLIARLAARIAAPLNVLPQADVAFDRLAAAGVARISTGSLLFRAALGAMDDAVARVLGTGTASGSVPTYDEAVELAGPPPARESR</sequence>
<dbReference type="PANTHER" id="PTHR42905">
    <property type="entry name" value="PHOSPHOENOLPYRUVATE CARBOXYLASE"/>
    <property type="match status" value="1"/>
</dbReference>
<dbReference type="SUPFAM" id="SSF51621">
    <property type="entry name" value="Phosphoenolpyruvate/pyruvate domain"/>
    <property type="match status" value="1"/>
</dbReference>
<dbReference type="Pfam" id="PF13714">
    <property type="entry name" value="PEP_mutase"/>
    <property type="match status" value="1"/>
</dbReference>